<feature type="region of interest" description="Disordered" evidence="3">
    <location>
        <begin position="270"/>
        <end position="325"/>
    </location>
</feature>
<dbReference type="Gene3D" id="3.40.50.980">
    <property type="match status" value="1"/>
</dbReference>
<dbReference type="Proteomes" id="UP000673691">
    <property type="component" value="Unassembled WGS sequence"/>
</dbReference>
<organism evidence="5 6">
    <name type="scientific">Olpidium bornovanus</name>
    <dbReference type="NCBI Taxonomy" id="278681"/>
    <lineage>
        <taxon>Eukaryota</taxon>
        <taxon>Fungi</taxon>
        <taxon>Fungi incertae sedis</taxon>
        <taxon>Olpidiomycota</taxon>
        <taxon>Olpidiomycotina</taxon>
        <taxon>Olpidiomycetes</taxon>
        <taxon>Olpidiales</taxon>
        <taxon>Olpidiaceae</taxon>
        <taxon>Olpidium</taxon>
    </lineage>
</organism>
<keyword evidence="6" id="KW-1185">Reference proteome</keyword>
<dbReference type="PANTHER" id="PTHR43201:SF5">
    <property type="entry name" value="MEDIUM-CHAIN ACYL-COA LIGASE ACSF2, MITOCHONDRIAL"/>
    <property type="match status" value="1"/>
</dbReference>
<dbReference type="GO" id="GO:0031956">
    <property type="term" value="F:medium-chain fatty acid-CoA ligase activity"/>
    <property type="evidence" value="ECO:0007669"/>
    <property type="project" value="TreeGrafter"/>
</dbReference>
<feature type="domain" description="AMP-dependent synthetase/ligase" evidence="4">
    <location>
        <begin position="515"/>
        <end position="601"/>
    </location>
</feature>
<dbReference type="SUPFAM" id="SSF56801">
    <property type="entry name" value="Acetyl-CoA synthetase-like"/>
    <property type="match status" value="2"/>
</dbReference>
<proteinExistence type="inferred from homology"/>
<evidence type="ECO:0000313" key="5">
    <source>
        <dbReference type="EMBL" id="KAG5461852.1"/>
    </source>
</evidence>
<feature type="compositionally biased region" description="Polar residues" evidence="3">
    <location>
        <begin position="194"/>
        <end position="220"/>
    </location>
</feature>
<evidence type="ECO:0000256" key="1">
    <source>
        <dbReference type="ARBA" id="ARBA00006432"/>
    </source>
</evidence>
<feature type="region of interest" description="Disordered" evidence="3">
    <location>
        <begin position="189"/>
        <end position="256"/>
    </location>
</feature>
<evidence type="ECO:0000259" key="4">
    <source>
        <dbReference type="Pfam" id="PF00501"/>
    </source>
</evidence>
<dbReference type="InterPro" id="IPR042099">
    <property type="entry name" value="ANL_N_sf"/>
</dbReference>
<dbReference type="Gene3D" id="2.30.29.30">
    <property type="entry name" value="Pleckstrin-homology domain (PH domain)/Phosphotyrosine-binding domain (PTB)"/>
    <property type="match status" value="1"/>
</dbReference>
<evidence type="ECO:0000313" key="6">
    <source>
        <dbReference type="Proteomes" id="UP000673691"/>
    </source>
</evidence>
<dbReference type="EMBL" id="JAEFCI010003036">
    <property type="protein sequence ID" value="KAG5461852.1"/>
    <property type="molecule type" value="Genomic_DNA"/>
</dbReference>
<dbReference type="PANTHER" id="PTHR43201">
    <property type="entry name" value="ACYL-COA SYNTHETASE"/>
    <property type="match status" value="1"/>
</dbReference>
<dbReference type="InterPro" id="IPR011993">
    <property type="entry name" value="PH-like_dom_sf"/>
</dbReference>
<reference evidence="5 6" key="1">
    <citation type="journal article" name="Sci. Rep.">
        <title>Genome-scale phylogenetic analyses confirm Olpidium as the closest living zoosporic fungus to the non-flagellated, terrestrial fungi.</title>
        <authorList>
            <person name="Chang Y."/>
            <person name="Rochon D."/>
            <person name="Sekimoto S."/>
            <person name="Wang Y."/>
            <person name="Chovatia M."/>
            <person name="Sandor L."/>
            <person name="Salamov A."/>
            <person name="Grigoriev I.V."/>
            <person name="Stajich J.E."/>
            <person name="Spatafora J.W."/>
        </authorList>
    </citation>
    <scope>NUCLEOTIDE SEQUENCE [LARGE SCALE GENOMIC DNA]</scope>
    <source>
        <strain evidence="5">S191</strain>
    </source>
</reference>
<comment type="similarity">
    <text evidence="1">Belongs to the ATP-dependent AMP-binding enzyme family.</text>
</comment>
<accession>A0A8H7ZZ30</accession>
<dbReference type="GO" id="GO:0006631">
    <property type="term" value="P:fatty acid metabolic process"/>
    <property type="evidence" value="ECO:0007669"/>
    <property type="project" value="TreeGrafter"/>
</dbReference>
<name>A0A8H7ZZ30_9FUNG</name>
<protein>
    <recommendedName>
        <fullName evidence="4">AMP-dependent synthetase/ligase domain-containing protein</fullName>
    </recommendedName>
</protein>
<dbReference type="Gene3D" id="3.40.50.12780">
    <property type="entry name" value="N-terminal domain of ligase-like"/>
    <property type="match status" value="1"/>
</dbReference>
<feature type="compositionally biased region" description="Low complexity" evidence="3">
    <location>
        <begin position="229"/>
        <end position="243"/>
    </location>
</feature>
<feature type="non-terminal residue" evidence="5">
    <location>
        <position position="711"/>
    </location>
</feature>
<gene>
    <name evidence="5" type="ORF">BJ554DRAFT_5894</name>
</gene>
<comment type="caution">
    <text evidence="5">The sequence shown here is derived from an EMBL/GenBank/DDBJ whole genome shotgun (WGS) entry which is preliminary data.</text>
</comment>
<dbReference type="InterPro" id="IPR000873">
    <property type="entry name" value="AMP-dep_synth/lig_dom"/>
</dbReference>
<dbReference type="OrthoDB" id="43122at2759"/>
<evidence type="ECO:0000256" key="2">
    <source>
        <dbReference type="ARBA" id="ARBA00022598"/>
    </source>
</evidence>
<dbReference type="Pfam" id="PF00501">
    <property type="entry name" value="AMP-binding"/>
    <property type="match status" value="1"/>
</dbReference>
<sequence length="711" mass="77383">MPFTSNTTVKDILPIIRRVVDEESDDWTVFEVVNWLGVGMRDAVMSAFATYLGSLDCPHFRVLPLTSFACRFSIEQGTGETALCSLLAFDVYTTTKPRKRSPSKFCFCLKSQKHPDISESPEAGYAHFLCAEHLDKMRDWVLSLRAARTQVICTEEKRRRVLLAADVKKEERKRREHLDTEIRMKKLPLVPSAASRSAQGQLDVGTSATSQDAESGSAQDWRSAGAVKTSAGPTLSASAATTTELRRHKTYDGVRPWPGRIDITGAVTDAGTNADGRIEPSPRVTLPHITPPLAHGGEPAPPTTSTSGPGLKRPKGGGGEGTGAQPLVQLDVRPEQQHTDWLMKQKSKTTPPPPLLRFDGPISTASGMAKLSYASGTSARPLLRDTIDANSDRAVAAFSDRDVFSTTRLTLLPAVQLRGTTGHPRASEGKYAAAHCEPTTVTQGALVRGGRKRFPGGIARRLLGPFLPFAPLRRFLPPFVLLLRVNEHPSARVTPAEERRKSSRLLQGTSEPAIKVETVALGLSRPSVRAGDRVGIWAPNCAEWVFAQYATVKVGAILVNVNPAYRASELADVLKQASVRTLVAAPSFTISDYAAMIEDAAEVTEVTICYDLTETSPISTQTRADDSLDRRLFTVGTVHPHLVIKILCTRGYSVMLGYWDEPVRTAEAIDTAGWMHSGDLAVMDADGYVNITGRIKNMVIRGGENIYPREV</sequence>
<dbReference type="AlphaFoldDB" id="A0A8H7ZZ30"/>
<keyword evidence="2" id="KW-0436">Ligase</keyword>
<evidence type="ECO:0000256" key="3">
    <source>
        <dbReference type="SAM" id="MobiDB-lite"/>
    </source>
</evidence>